<keyword evidence="3 5" id="KW-1133">Transmembrane helix</keyword>
<feature type="transmembrane region" description="Helical" evidence="5">
    <location>
        <begin position="76"/>
        <end position="97"/>
    </location>
</feature>
<keyword evidence="4 5" id="KW-0472">Membrane</keyword>
<evidence type="ECO:0000256" key="5">
    <source>
        <dbReference type="SAM" id="Phobius"/>
    </source>
</evidence>
<dbReference type="Gene3D" id="1.20.1070.10">
    <property type="entry name" value="Rhodopsin 7-helix transmembrane proteins"/>
    <property type="match status" value="1"/>
</dbReference>
<keyword evidence="7" id="KW-1185">Reference proteome</keyword>
<dbReference type="GO" id="GO:0004930">
    <property type="term" value="F:G protein-coupled receptor activity"/>
    <property type="evidence" value="ECO:0007669"/>
    <property type="project" value="TreeGrafter"/>
</dbReference>
<dbReference type="EMBL" id="BDIP01003392">
    <property type="protein sequence ID" value="GIQ87649.1"/>
    <property type="molecule type" value="Genomic_DNA"/>
</dbReference>
<accession>A0A9K3D5J6</accession>
<evidence type="ECO:0000313" key="7">
    <source>
        <dbReference type="Proteomes" id="UP000265618"/>
    </source>
</evidence>
<dbReference type="Pfam" id="PF05462">
    <property type="entry name" value="Dicty_CAR"/>
    <property type="match status" value="1"/>
</dbReference>
<keyword evidence="2 5" id="KW-0812">Transmembrane</keyword>
<comment type="caution">
    <text evidence="6">The sequence shown here is derived from an EMBL/GenBank/DDBJ whole genome shotgun (WGS) entry which is preliminary data.</text>
</comment>
<dbReference type="PANTHER" id="PTHR23112:SF0">
    <property type="entry name" value="TRANSMEMBRANE PROTEIN 116"/>
    <property type="match status" value="1"/>
</dbReference>
<feature type="transmembrane region" description="Helical" evidence="5">
    <location>
        <begin position="150"/>
        <end position="173"/>
    </location>
</feature>
<dbReference type="PANTHER" id="PTHR23112">
    <property type="entry name" value="G PROTEIN-COUPLED RECEPTOR 157-RELATED"/>
    <property type="match status" value="1"/>
</dbReference>
<evidence type="ECO:0000256" key="1">
    <source>
        <dbReference type="ARBA" id="ARBA00004141"/>
    </source>
</evidence>
<evidence type="ECO:0000313" key="6">
    <source>
        <dbReference type="EMBL" id="GIQ87649.1"/>
    </source>
</evidence>
<evidence type="ECO:0008006" key="8">
    <source>
        <dbReference type="Google" id="ProtNLM"/>
    </source>
</evidence>
<dbReference type="Proteomes" id="UP000265618">
    <property type="component" value="Unassembled WGS sequence"/>
</dbReference>
<comment type="subcellular location">
    <subcellularLocation>
        <location evidence="1">Membrane</location>
        <topology evidence="1">Multi-pass membrane protein</topology>
    </subcellularLocation>
</comment>
<evidence type="ECO:0000256" key="4">
    <source>
        <dbReference type="ARBA" id="ARBA00023136"/>
    </source>
</evidence>
<reference evidence="6 7" key="1">
    <citation type="journal article" date="2018" name="PLoS ONE">
        <title>The draft genome of Kipferlia bialata reveals reductive genome evolution in fornicate parasites.</title>
        <authorList>
            <person name="Tanifuji G."/>
            <person name="Takabayashi S."/>
            <person name="Kume K."/>
            <person name="Takagi M."/>
            <person name="Nakayama T."/>
            <person name="Kamikawa R."/>
            <person name="Inagaki Y."/>
            <person name="Hashimoto T."/>
        </authorList>
    </citation>
    <scope>NUCLEOTIDE SEQUENCE [LARGE SCALE GENOMIC DNA]</scope>
    <source>
        <strain evidence="6">NY0173</strain>
    </source>
</reference>
<evidence type="ECO:0000256" key="2">
    <source>
        <dbReference type="ARBA" id="ARBA00022692"/>
    </source>
</evidence>
<feature type="transmembrane region" description="Helical" evidence="5">
    <location>
        <begin position="118"/>
        <end position="138"/>
    </location>
</feature>
<dbReference type="OrthoDB" id="100006at2759"/>
<dbReference type="AlphaFoldDB" id="A0A9K3D5J6"/>
<feature type="transmembrane region" description="Helical" evidence="5">
    <location>
        <begin position="25"/>
        <end position="46"/>
    </location>
</feature>
<sequence length="190" mass="21885">MSFYLWHTFILQSAKAPRIRTSPHSLPLAIILTFGVPLVGAIFVYVKEGYGQTGLWCWIMCDDDTFPQGCSWRMTLFYYELYAVVVLNVVTYIVVLAKLRDTKGRGRQDYASKVATKLRMYLLAFAVSWLVPCINRLVQSFSDSDFSLPWLDYLMAFTNPLMGFTDAIVYGHYSGAWEMWTRRPDGRTII</sequence>
<proteinExistence type="predicted"/>
<dbReference type="SUPFAM" id="SSF81321">
    <property type="entry name" value="Family A G protein-coupled receptor-like"/>
    <property type="match status" value="1"/>
</dbReference>
<gene>
    <name evidence="6" type="ORF">KIPB_009728</name>
</gene>
<dbReference type="GO" id="GO:0007189">
    <property type="term" value="P:adenylate cyclase-activating G protein-coupled receptor signaling pathway"/>
    <property type="evidence" value="ECO:0007669"/>
    <property type="project" value="TreeGrafter"/>
</dbReference>
<organism evidence="6 7">
    <name type="scientific">Kipferlia bialata</name>
    <dbReference type="NCBI Taxonomy" id="797122"/>
    <lineage>
        <taxon>Eukaryota</taxon>
        <taxon>Metamonada</taxon>
        <taxon>Carpediemonas-like organisms</taxon>
        <taxon>Kipferlia</taxon>
    </lineage>
</organism>
<protein>
    <recommendedName>
        <fullName evidence="8">G-protein coupled receptors family 2 profile 2 domain-containing protein</fullName>
    </recommendedName>
</protein>
<evidence type="ECO:0000256" key="3">
    <source>
        <dbReference type="ARBA" id="ARBA00022989"/>
    </source>
</evidence>
<name>A0A9K3D5J6_9EUKA</name>
<dbReference type="GO" id="GO:0005886">
    <property type="term" value="C:plasma membrane"/>
    <property type="evidence" value="ECO:0007669"/>
    <property type="project" value="TreeGrafter"/>
</dbReference>